<comment type="catalytic activity">
    <reaction evidence="12">
        <text>tRNA(Ala) + L-alanine + ATP = L-alanyl-tRNA(Ala) + AMP + diphosphate</text>
        <dbReference type="Rhea" id="RHEA:12540"/>
        <dbReference type="Rhea" id="RHEA-COMP:9657"/>
        <dbReference type="Rhea" id="RHEA-COMP:9923"/>
        <dbReference type="ChEBI" id="CHEBI:30616"/>
        <dbReference type="ChEBI" id="CHEBI:33019"/>
        <dbReference type="ChEBI" id="CHEBI:57972"/>
        <dbReference type="ChEBI" id="CHEBI:78442"/>
        <dbReference type="ChEBI" id="CHEBI:78497"/>
        <dbReference type="ChEBI" id="CHEBI:456215"/>
        <dbReference type="EC" id="6.1.1.7"/>
    </reaction>
</comment>
<keyword evidence="8 12" id="KW-0067">ATP-binding</keyword>
<evidence type="ECO:0000256" key="10">
    <source>
        <dbReference type="ARBA" id="ARBA00022917"/>
    </source>
</evidence>
<keyword evidence="11 12" id="KW-0030">Aminoacyl-tRNA synthetase</keyword>
<comment type="similarity">
    <text evidence="1 12">Belongs to the class-II aminoacyl-tRNA synthetase family.</text>
</comment>
<dbReference type="GO" id="GO:0004813">
    <property type="term" value="F:alanine-tRNA ligase activity"/>
    <property type="evidence" value="ECO:0007669"/>
    <property type="project" value="UniProtKB-UniRule"/>
</dbReference>
<evidence type="ECO:0000256" key="12">
    <source>
        <dbReference type="HAMAP-Rule" id="MF_00036"/>
    </source>
</evidence>
<dbReference type="Gene3D" id="6.10.250.550">
    <property type="match status" value="1"/>
</dbReference>
<comment type="caution">
    <text evidence="14">The sequence shown here is derived from an EMBL/GenBank/DDBJ whole genome shotgun (WGS) entry which is preliminary data.</text>
</comment>
<accession>A0AAP3E6A1</accession>
<sequence>MSELAAEYQLEYFEAEGFARKECPSCGAHFWTRDHDRETCGEPPCEQYDFIDSPGFAEEYTLEEMREAFLSFFEEHDHERIDPYPVAANRWRDDVLLTQASIYDFQPLVTSGQTPPPANPLTVSQPCIRMQDIDNVGKTGRHTMAFEMMAHHAFNVREDAEAEYAYEGEVYWKDRTVELCDKLLDSLGADITDVTYIEDPWVGGGNAGPAIEVIYKGLELATLVFMCMEQDPDGEYELKDGNTYSFMDTYIVDTGYGLERWTWMSRGTPTVYEAIYPEMIDFLKDNAGLEYTDEESELVARAARLSGQLDIDDVDDVEAARGEIADELGVDVEELRTLVEPLERIYAIADHCRTLAYMFGDGIVPSNVGTGYLARMVLRRTKRLCDTVGVDAPLDELVDMQADRLAYDNRDTIRDIVRTEVEKYRETLERGGRRVEQLAEEYAERGEAIPVDELIELYDSHGIQPDMVEEIADEVGADVDVPDDFYSLVADRHDRAVADEAEASSNDDRFGDLPDTEKLYYDDQGRTQFEAVVLDVFEREEGYDVVLDQTMFYPEGGGQPADHGTLSTEETTVNVTDVQIENGVIRHRTDEDPGKGGFVNGQVDATRRRRLMRHHTATHIVMDAARQVLGEHVRQAGAQKGTDSSRIDLRHYARVSRDDVKRIERIANDLVMENVSVTQEWPHRHEAEAEHGFDLYQGGIPPGTNIRLIHVAEDVQACGGTHVSRTGDVGAIKILNAERVQDGVERLVFAAGDAAIEATQRTEDALYEAADALDVSPEDVPDTAERFFEEWKARGKEIEALKEQLASARASGGAGGEEVEVGETTAVIQRIDADMDELRATANALADEGQIAVIGSGASGAQFVVAVPDGADVNAGEVVGELASRVGGGGGGPPDFAQGGGPDVDELDNALEAAPDILRQVLDA</sequence>
<evidence type="ECO:0000256" key="5">
    <source>
        <dbReference type="ARBA" id="ARBA00022723"/>
    </source>
</evidence>
<evidence type="ECO:0000256" key="8">
    <source>
        <dbReference type="ARBA" id="ARBA00022840"/>
    </source>
</evidence>
<protein>
    <recommendedName>
        <fullName evidence="12">Alanine--tRNA ligase</fullName>
        <ecNumber evidence="12">6.1.1.7</ecNumber>
    </recommendedName>
    <alternativeName>
        <fullName evidence="12">Alanyl-tRNA synthetase</fullName>
        <shortName evidence="12">AlaRS</shortName>
    </alternativeName>
</protein>
<dbReference type="Gene3D" id="3.10.310.40">
    <property type="match status" value="1"/>
</dbReference>
<evidence type="ECO:0000256" key="2">
    <source>
        <dbReference type="ARBA" id="ARBA00022490"/>
    </source>
</evidence>
<dbReference type="NCBIfam" id="TIGR00344">
    <property type="entry name" value="alaS"/>
    <property type="match status" value="1"/>
</dbReference>
<name>A0AAP3E6A1_9EURY</name>
<dbReference type="Gene3D" id="3.30.980.10">
    <property type="entry name" value="Threonyl-trna Synthetase, Chain A, domain 2"/>
    <property type="match status" value="1"/>
</dbReference>
<dbReference type="SUPFAM" id="SSF55186">
    <property type="entry name" value="ThrRS/AlaRS common domain"/>
    <property type="match status" value="1"/>
</dbReference>
<dbReference type="InterPro" id="IPR002318">
    <property type="entry name" value="Ala-tRNA-lgiase_IIc"/>
</dbReference>
<dbReference type="PRINTS" id="PR00980">
    <property type="entry name" value="TRNASYNTHALA"/>
</dbReference>
<dbReference type="FunFam" id="3.30.930.10:FF:000056">
    <property type="entry name" value="Alanine--tRNA ligase"/>
    <property type="match status" value="1"/>
</dbReference>
<keyword evidence="5 12" id="KW-0479">Metal-binding</keyword>
<dbReference type="NCBIfam" id="TIGR03683">
    <property type="entry name" value="A-tRNA_syn_arch"/>
    <property type="match status" value="1"/>
</dbReference>
<feature type="domain" description="Alanyl-transfer RNA synthetases family profile" evidence="13">
    <location>
        <begin position="60"/>
        <end position="761"/>
    </location>
</feature>
<dbReference type="InterPro" id="IPR050058">
    <property type="entry name" value="Ala-tRNA_ligase"/>
</dbReference>
<evidence type="ECO:0000256" key="9">
    <source>
        <dbReference type="ARBA" id="ARBA00022884"/>
    </source>
</evidence>
<keyword evidence="9 12" id="KW-0694">RNA-binding</keyword>
<evidence type="ECO:0000313" key="14">
    <source>
        <dbReference type="EMBL" id="MCU4751750.1"/>
    </source>
</evidence>
<dbReference type="GO" id="GO:0005524">
    <property type="term" value="F:ATP binding"/>
    <property type="evidence" value="ECO:0007669"/>
    <property type="project" value="UniProtKB-UniRule"/>
</dbReference>
<dbReference type="Pfam" id="PF01411">
    <property type="entry name" value="tRNA-synt_2c"/>
    <property type="match status" value="1"/>
</dbReference>
<dbReference type="InterPro" id="IPR022429">
    <property type="entry name" value="Ala-tRNA_lgiase_arc"/>
</dbReference>
<dbReference type="GO" id="GO:0008270">
    <property type="term" value="F:zinc ion binding"/>
    <property type="evidence" value="ECO:0007669"/>
    <property type="project" value="UniProtKB-UniRule"/>
</dbReference>
<dbReference type="Gene3D" id="2.40.30.130">
    <property type="match status" value="1"/>
</dbReference>
<dbReference type="InterPro" id="IPR012947">
    <property type="entry name" value="tRNA_SAD"/>
</dbReference>
<dbReference type="SUPFAM" id="SSF101353">
    <property type="entry name" value="Putative anticodon-binding domain of alanyl-tRNA synthetase (AlaRS)"/>
    <property type="match status" value="1"/>
</dbReference>
<keyword evidence="2 12" id="KW-0963">Cytoplasm</keyword>
<dbReference type="AlphaFoldDB" id="A0AAP3E6A1"/>
<proteinExistence type="inferred from homology"/>
<dbReference type="PROSITE" id="PS50860">
    <property type="entry name" value="AA_TRNA_LIGASE_II_ALA"/>
    <property type="match status" value="1"/>
</dbReference>
<feature type="binding site" evidence="12">
    <location>
        <position position="619"/>
    </location>
    <ligand>
        <name>Zn(2+)</name>
        <dbReference type="ChEBI" id="CHEBI:29105"/>
    </ligand>
</feature>
<dbReference type="EC" id="6.1.1.7" evidence="12"/>
<dbReference type="Gene3D" id="3.30.54.20">
    <property type="match status" value="1"/>
</dbReference>
<dbReference type="PANTHER" id="PTHR11777">
    <property type="entry name" value="ALANYL-TRNA SYNTHETASE"/>
    <property type="match status" value="1"/>
</dbReference>
<dbReference type="InterPro" id="IPR018162">
    <property type="entry name" value="Ala-tRNA-ligase_IIc_anticod-bd"/>
</dbReference>
<evidence type="ECO:0000259" key="13">
    <source>
        <dbReference type="PROSITE" id="PS50860"/>
    </source>
</evidence>
<evidence type="ECO:0000256" key="7">
    <source>
        <dbReference type="ARBA" id="ARBA00022833"/>
    </source>
</evidence>
<keyword evidence="6 12" id="KW-0547">Nucleotide-binding</keyword>
<dbReference type="PANTHER" id="PTHR11777:SF9">
    <property type="entry name" value="ALANINE--TRNA LIGASE, CYTOPLASMIC"/>
    <property type="match status" value="1"/>
</dbReference>
<evidence type="ECO:0000256" key="3">
    <source>
        <dbReference type="ARBA" id="ARBA00022555"/>
    </source>
</evidence>
<dbReference type="GO" id="GO:0000049">
    <property type="term" value="F:tRNA binding"/>
    <property type="evidence" value="ECO:0007669"/>
    <property type="project" value="UniProtKB-KW"/>
</dbReference>
<dbReference type="SMART" id="SM00863">
    <property type="entry name" value="tRNA_SAD"/>
    <property type="match status" value="1"/>
</dbReference>
<dbReference type="EMBL" id="JAOPJZ010000004">
    <property type="protein sequence ID" value="MCU4751750.1"/>
    <property type="molecule type" value="Genomic_DNA"/>
</dbReference>
<keyword evidence="3 12" id="KW-0820">tRNA-binding</keyword>
<dbReference type="Pfam" id="PF02272">
    <property type="entry name" value="DHHA1"/>
    <property type="match status" value="1"/>
</dbReference>
<comment type="cofactor">
    <cofactor evidence="12">
        <name>Zn(2+)</name>
        <dbReference type="ChEBI" id="CHEBI:29105"/>
    </cofactor>
    <text evidence="12">Binds 1 zinc ion per subunit.</text>
</comment>
<reference evidence="14 15" key="1">
    <citation type="submission" date="2022-09" db="EMBL/GenBank/DDBJ databases">
        <title>Enrichment on poylsaccharides allowed isolation of novel metabolic and taxonomic groups of Haloarchaea.</title>
        <authorList>
            <person name="Sorokin D.Y."/>
            <person name="Elcheninov A.G."/>
            <person name="Khizhniak T.V."/>
            <person name="Kolganova T.V."/>
            <person name="Kublanov I.V."/>
        </authorList>
    </citation>
    <scope>NUCLEOTIDE SEQUENCE [LARGE SCALE GENOMIC DNA]</scope>
    <source>
        <strain evidence="14 15">AArc-curdl1</strain>
    </source>
</reference>
<keyword evidence="10 12" id="KW-0648">Protein biosynthesis</keyword>
<dbReference type="HAMAP" id="MF_00036_A">
    <property type="entry name" value="Ala_tRNA_synth_A"/>
    <property type="match status" value="1"/>
</dbReference>
<dbReference type="InterPro" id="IPR018164">
    <property type="entry name" value="Ala-tRNA-synth_IIc_N"/>
</dbReference>
<organism evidence="14 15">
    <name type="scientific">Natronosalvus hydrolyticus</name>
    <dbReference type="NCBI Taxonomy" id="2979988"/>
    <lineage>
        <taxon>Archaea</taxon>
        <taxon>Methanobacteriati</taxon>
        <taxon>Methanobacteriota</taxon>
        <taxon>Stenosarchaea group</taxon>
        <taxon>Halobacteria</taxon>
        <taxon>Halobacteriales</taxon>
        <taxon>Natrialbaceae</taxon>
        <taxon>Natronosalvus</taxon>
    </lineage>
</organism>
<feature type="binding site" evidence="12">
    <location>
        <position position="722"/>
    </location>
    <ligand>
        <name>Zn(2+)</name>
        <dbReference type="ChEBI" id="CHEBI:29105"/>
    </ligand>
</feature>
<evidence type="ECO:0000256" key="4">
    <source>
        <dbReference type="ARBA" id="ARBA00022598"/>
    </source>
</evidence>
<feature type="binding site" evidence="12">
    <location>
        <position position="718"/>
    </location>
    <ligand>
        <name>Zn(2+)</name>
        <dbReference type="ChEBI" id="CHEBI:29105"/>
    </ligand>
</feature>
<comment type="subcellular location">
    <subcellularLocation>
        <location evidence="12">Cytoplasm</location>
    </subcellularLocation>
</comment>
<dbReference type="SUPFAM" id="SSF55681">
    <property type="entry name" value="Class II aaRS and biotin synthetases"/>
    <property type="match status" value="1"/>
</dbReference>
<dbReference type="InterPro" id="IPR045864">
    <property type="entry name" value="aa-tRNA-synth_II/BPL/LPL"/>
</dbReference>
<keyword evidence="15" id="KW-1185">Reference proteome</keyword>
<gene>
    <name evidence="12 14" type="primary">alaS</name>
    <name evidence="14" type="ORF">OB919_07110</name>
</gene>
<feature type="binding site" evidence="12">
    <location>
        <position position="615"/>
    </location>
    <ligand>
        <name>Zn(2+)</name>
        <dbReference type="ChEBI" id="CHEBI:29105"/>
    </ligand>
</feature>
<evidence type="ECO:0000256" key="11">
    <source>
        <dbReference type="ARBA" id="ARBA00023146"/>
    </source>
</evidence>
<dbReference type="SUPFAM" id="SSF50447">
    <property type="entry name" value="Translation proteins"/>
    <property type="match status" value="1"/>
</dbReference>
<dbReference type="FunFam" id="3.10.310.40:FF:000001">
    <property type="entry name" value="Alanine--tRNA ligase"/>
    <property type="match status" value="1"/>
</dbReference>
<evidence type="ECO:0000313" key="15">
    <source>
        <dbReference type="Proteomes" id="UP001321047"/>
    </source>
</evidence>
<comment type="function">
    <text evidence="12">Catalyzes the attachment of alanine to tRNA(Ala) in a two-step reaction: alanine is first activated by ATP to form Ala-AMP and then transferred to the acceptor end of tRNA(Ala). Also edits incorrectly charged Ser-tRNA(Ala) and Gly-tRNA(Ala) via its editing domain.</text>
</comment>
<comment type="domain">
    <text evidence="12">Consists of three domains; the N-terminal catalytic domain, the editing domain and the C-terminal C-Ala domain. The editing domain removes incorrectly charged amino acids, while the C-Ala domain, along with tRNA(Ala), serves as a bridge to cooperatively bring together the editing and aminoacylation centers thus stimulating deacylation of misacylated tRNAs.</text>
</comment>
<keyword evidence="7 12" id="KW-0862">Zinc</keyword>
<evidence type="ECO:0000256" key="1">
    <source>
        <dbReference type="ARBA" id="ARBA00008226"/>
    </source>
</evidence>
<dbReference type="InterPro" id="IPR003156">
    <property type="entry name" value="DHHA1_dom"/>
</dbReference>
<evidence type="ECO:0000256" key="6">
    <source>
        <dbReference type="ARBA" id="ARBA00022741"/>
    </source>
</evidence>
<dbReference type="Pfam" id="PF07973">
    <property type="entry name" value="tRNA_SAD"/>
    <property type="match status" value="1"/>
</dbReference>
<dbReference type="Proteomes" id="UP001321047">
    <property type="component" value="Unassembled WGS sequence"/>
</dbReference>
<dbReference type="RefSeq" id="WP_342808268.1">
    <property type="nucleotide sequence ID" value="NZ_JAOPJZ010000004.1"/>
</dbReference>
<dbReference type="GO" id="GO:0002161">
    <property type="term" value="F:aminoacyl-tRNA deacylase activity"/>
    <property type="evidence" value="ECO:0007669"/>
    <property type="project" value="TreeGrafter"/>
</dbReference>
<dbReference type="InterPro" id="IPR009000">
    <property type="entry name" value="Transl_B-barrel_sf"/>
</dbReference>
<dbReference type="InterPro" id="IPR018163">
    <property type="entry name" value="Thr/Ala-tRNA-synth_IIc_edit"/>
</dbReference>
<dbReference type="Gene3D" id="3.30.930.10">
    <property type="entry name" value="Bira Bifunctional Protein, Domain 2"/>
    <property type="match status" value="1"/>
</dbReference>
<dbReference type="GO" id="GO:0005737">
    <property type="term" value="C:cytoplasm"/>
    <property type="evidence" value="ECO:0007669"/>
    <property type="project" value="UniProtKB-SubCell"/>
</dbReference>
<keyword evidence="4 12" id="KW-0436">Ligase</keyword>
<dbReference type="InterPro" id="IPR018165">
    <property type="entry name" value="Ala-tRNA-synth_IIc_core"/>
</dbReference>
<dbReference type="GO" id="GO:0006419">
    <property type="term" value="P:alanyl-tRNA aminoacylation"/>
    <property type="evidence" value="ECO:0007669"/>
    <property type="project" value="UniProtKB-UniRule"/>
</dbReference>